<name>A0A1S8YRH7_9GAMM</name>
<keyword evidence="3" id="KW-1185">Reference proteome</keyword>
<sequence>MTAMDSLLDPQRPVSELAAFFSADYQQWVDGKTLDFDGFLQHARKLKSVLTEGKVTINRLLVSGDQAATRHDVEIMKRNGEAARVRVIALFSLRGDRITAVEELTYLLEGSQEDHHLGSQC</sequence>
<evidence type="ECO:0000259" key="1">
    <source>
        <dbReference type="Pfam" id="PF12680"/>
    </source>
</evidence>
<reference evidence="2 3" key="1">
    <citation type="submission" date="2016-12" db="EMBL/GenBank/DDBJ databases">
        <title>Izhakiella australiana sp. nov. of genus Izhakiella isolated from Australian desert.</title>
        <authorList>
            <person name="Ji M."/>
        </authorList>
    </citation>
    <scope>NUCLEOTIDE SEQUENCE [LARGE SCALE GENOMIC DNA]</scope>
    <source>
        <strain evidence="2 3">D4N98</strain>
    </source>
</reference>
<dbReference type="Pfam" id="PF12680">
    <property type="entry name" value="SnoaL_2"/>
    <property type="match status" value="1"/>
</dbReference>
<dbReference type="AlphaFoldDB" id="A0A1S8YRH7"/>
<organism evidence="2 3">
    <name type="scientific">Izhakiella australiensis</name>
    <dbReference type="NCBI Taxonomy" id="1926881"/>
    <lineage>
        <taxon>Bacteria</taxon>
        <taxon>Pseudomonadati</taxon>
        <taxon>Pseudomonadota</taxon>
        <taxon>Gammaproteobacteria</taxon>
        <taxon>Enterobacterales</taxon>
        <taxon>Erwiniaceae</taxon>
        <taxon>Izhakiella</taxon>
    </lineage>
</organism>
<dbReference type="EMBL" id="MRUL01000002">
    <property type="protein sequence ID" value="OON41508.1"/>
    <property type="molecule type" value="Genomic_DNA"/>
</dbReference>
<dbReference type="STRING" id="1926881.BTJ39_05610"/>
<gene>
    <name evidence="2" type="ORF">BTJ39_05610</name>
</gene>
<comment type="caution">
    <text evidence="2">The sequence shown here is derived from an EMBL/GenBank/DDBJ whole genome shotgun (WGS) entry which is preliminary data.</text>
</comment>
<dbReference type="InterPro" id="IPR032710">
    <property type="entry name" value="NTF2-like_dom_sf"/>
</dbReference>
<accession>A0A1S8YRH7</accession>
<dbReference type="Gene3D" id="3.10.450.50">
    <property type="match status" value="1"/>
</dbReference>
<dbReference type="InterPro" id="IPR037401">
    <property type="entry name" value="SnoaL-like"/>
</dbReference>
<proteinExistence type="predicted"/>
<dbReference type="Proteomes" id="UP000190667">
    <property type="component" value="Unassembled WGS sequence"/>
</dbReference>
<evidence type="ECO:0000313" key="2">
    <source>
        <dbReference type="EMBL" id="OON41508.1"/>
    </source>
</evidence>
<protein>
    <recommendedName>
        <fullName evidence="1">SnoaL-like domain-containing protein</fullName>
    </recommendedName>
</protein>
<evidence type="ECO:0000313" key="3">
    <source>
        <dbReference type="Proteomes" id="UP000190667"/>
    </source>
</evidence>
<dbReference type="SUPFAM" id="SSF54427">
    <property type="entry name" value="NTF2-like"/>
    <property type="match status" value="1"/>
</dbReference>
<feature type="domain" description="SnoaL-like" evidence="1">
    <location>
        <begin position="14"/>
        <end position="100"/>
    </location>
</feature>